<dbReference type="CDD" id="cd10456">
    <property type="entry name" value="GIY-YIG_UPF0213"/>
    <property type="match status" value="1"/>
</dbReference>
<dbReference type="KEGG" id="scor:J3U87_06695"/>
<evidence type="ECO:0000313" key="3">
    <source>
        <dbReference type="EMBL" id="QTD52146.1"/>
    </source>
</evidence>
<dbReference type="PROSITE" id="PS50164">
    <property type="entry name" value="GIY_YIG"/>
    <property type="match status" value="1"/>
</dbReference>
<dbReference type="PANTHER" id="PTHR34477">
    <property type="entry name" value="UPF0213 PROTEIN YHBQ"/>
    <property type="match status" value="1"/>
</dbReference>
<evidence type="ECO:0000256" key="1">
    <source>
        <dbReference type="ARBA" id="ARBA00007435"/>
    </source>
</evidence>
<proteinExistence type="inferred from homology"/>
<sequence length="81" mass="9346">MLQCADGTYYIGCTNDLEARIRTHNAGKGAKYTMGRRPVAVVYREAAPSRGDALRRERELKRLSRLQKVRLHRRAEMNARD</sequence>
<keyword evidence="4" id="KW-1185">Reference proteome</keyword>
<dbReference type="EMBL" id="CP071793">
    <property type="protein sequence ID" value="QTD52146.1"/>
    <property type="molecule type" value="Genomic_DNA"/>
</dbReference>
<reference evidence="3" key="1">
    <citation type="submission" date="2021-03" db="EMBL/GenBank/DDBJ databases">
        <title>Acanthopleuribacteraceae sp. M133.</title>
        <authorList>
            <person name="Wang G."/>
        </authorList>
    </citation>
    <scope>NUCLEOTIDE SEQUENCE</scope>
    <source>
        <strain evidence="3">M133</strain>
    </source>
</reference>
<dbReference type="Pfam" id="PF01541">
    <property type="entry name" value="GIY-YIG"/>
    <property type="match status" value="1"/>
</dbReference>
<dbReference type="Proteomes" id="UP000663929">
    <property type="component" value="Chromosome"/>
</dbReference>
<feature type="domain" description="GIY-YIG" evidence="2">
    <location>
        <begin position="1"/>
        <end position="70"/>
    </location>
</feature>
<dbReference type="InterPro" id="IPR035901">
    <property type="entry name" value="GIY-YIG_endonuc_sf"/>
</dbReference>
<dbReference type="Gene3D" id="3.40.1440.10">
    <property type="entry name" value="GIY-YIG endonuclease"/>
    <property type="match status" value="1"/>
</dbReference>
<name>A0A8A4TQ88_SULCO</name>
<dbReference type="RefSeq" id="WP_237382255.1">
    <property type="nucleotide sequence ID" value="NZ_CP071793.1"/>
</dbReference>
<comment type="similarity">
    <text evidence="1">Belongs to the UPF0213 family.</text>
</comment>
<organism evidence="3 4">
    <name type="scientific">Sulfidibacter corallicola</name>
    <dbReference type="NCBI Taxonomy" id="2818388"/>
    <lineage>
        <taxon>Bacteria</taxon>
        <taxon>Pseudomonadati</taxon>
        <taxon>Acidobacteriota</taxon>
        <taxon>Holophagae</taxon>
        <taxon>Acanthopleuribacterales</taxon>
        <taxon>Acanthopleuribacteraceae</taxon>
        <taxon>Sulfidibacter</taxon>
    </lineage>
</organism>
<dbReference type="InterPro" id="IPR050190">
    <property type="entry name" value="UPF0213_domain"/>
</dbReference>
<evidence type="ECO:0000313" key="4">
    <source>
        <dbReference type="Proteomes" id="UP000663929"/>
    </source>
</evidence>
<dbReference type="InterPro" id="IPR000305">
    <property type="entry name" value="GIY-YIG_endonuc"/>
</dbReference>
<evidence type="ECO:0000259" key="2">
    <source>
        <dbReference type="PROSITE" id="PS50164"/>
    </source>
</evidence>
<dbReference type="AlphaFoldDB" id="A0A8A4TQ88"/>
<accession>A0A8A4TQ88</accession>
<dbReference type="PANTHER" id="PTHR34477:SF1">
    <property type="entry name" value="UPF0213 PROTEIN YHBQ"/>
    <property type="match status" value="1"/>
</dbReference>
<protein>
    <submittedName>
        <fullName evidence="3">GIY-YIG nuclease family protein</fullName>
    </submittedName>
</protein>
<dbReference type="SUPFAM" id="SSF82771">
    <property type="entry name" value="GIY-YIG endonuclease"/>
    <property type="match status" value="1"/>
</dbReference>
<gene>
    <name evidence="3" type="ORF">J3U87_06695</name>
</gene>